<accession>A0ABW5G522</accession>
<feature type="chain" id="PRO_5047266509" evidence="1">
    <location>
        <begin position="25"/>
        <end position="539"/>
    </location>
</feature>
<dbReference type="Pfam" id="PF14269">
    <property type="entry name" value="Arylsulfotran_2"/>
    <property type="match status" value="1"/>
</dbReference>
<dbReference type="Proteomes" id="UP001597417">
    <property type="component" value="Unassembled WGS sequence"/>
</dbReference>
<dbReference type="RefSeq" id="WP_378269052.1">
    <property type="nucleotide sequence ID" value="NZ_JBHUKR010000020.1"/>
</dbReference>
<sequence length="539" mass="58791">MVRTAGVGAVALGLVLANCPFSVAGQKEAPVLCATKPAPPTTGATISPPITSGPDVWSFVSEPGLHPMRVDVKTWRPGTASGRIFVGPYNFSQVVGQTGALMNRNSGDPVFFRPLPFSNLQDADIQAQTYRDRRSGRRQPVLTFWQGTITIPPAYTNLPAGAPQPGGCYYIYDNHYRLLKTVFARNGFDADFHEFLLTSRGTALFIASKAVPMDLTPYGGPANGAIEDHQVQEVDLATGKLVFFWDMLDHVNPADSELPASDAVTSGGVWDAFHMNSIDEGSDGDLLISARNMWALYDISRKTGTINWQFGGKKSDFTFGPGADFFWQHDARFRPGNRISMFDDGCCATSSSPPEQESHGLILDVDYRHRRATVDRTYFHDPALFAASQGNVQALPNGDQFIGWGQESYYSEYAAPGNTQGNGRRNLLYDVMMPGSNVSYRAFRYEWTGLPDYPPSAAARADDGRSLVYASWNGSTETAAWQVLAGPTPDSLSVVVRHARRSGFETVIPTPSRGPYFQVRALDARGKVIGTSNVVELGE</sequence>
<keyword evidence="1" id="KW-0732">Signal</keyword>
<dbReference type="InterPro" id="IPR053143">
    <property type="entry name" value="Arylsulfate_ST"/>
</dbReference>
<dbReference type="EMBL" id="JBHUKR010000020">
    <property type="protein sequence ID" value="MFD2420812.1"/>
    <property type="molecule type" value="Genomic_DNA"/>
</dbReference>
<gene>
    <name evidence="2" type="ORF">ACFSXZ_31230</name>
</gene>
<dbReference type="PANTHER" id="PTHR35340:SF6">
    <property type="entry name" value="ASST-DOMAIN-CONTAINING PROTEIN"/>
    <property type="match status" value="1"/>
</dbReference>
<evidence type="ECO:0000313" key="3">
    <source>
        <dbReference type="Proteomes" id="UP001597417"/>
    </source>
</evidence>
<evidence type="ECO:0000313" key="2">
    <source>
        <dbReference type="EMBL" id="MFD2420812.1"/>
    </source>
</evidence>
<dbReference type="InterPro" id="IPR039535">
    <property type="entry name" value="ASST-like"/>
</dbReference>
<feature type="signal peptide" evidence="1">
    <location>
        <begin position="1"/>
        <end position="24"/>
    </location>
</feature>
<comment type="caution">
    <text evidence="2">The sequence shown here is derived from an EMBL/GenBank/DDBJ whole genome shotgun (WGS) entry which is preliminary data.</text>
</comment>
<name>A0ABW5G522_9PSEU</name>
<evidence type="ECO:0000256" key="1">
    <source>
        <dbReference type="SAM" id="SignalP"/>
    </source>
</evidence>
<proteinExistence type="predicted"/>
<protein>
    <submittedName>
        <fullName evidence="2">Arylsulfotransferase family protein</fullName>
    </submittedName>
</protein>
<organism evidence="2 3">
    <name type="scientific">Amycolatopsis pigmentata</name>
    <dbReference type="NCBI Taxonomy" id="450801"/>
    <lineage>
        <taxon>Bacteria</taxon>
        <taxon>Bacillati</taxon>
        <taxon>Actinomycetota</taxon>
        <taxon>Actinomycetes</taxon>
        <taxon>Pseudonocardiales</taxon>
        <taxon>Pseudonocardiaceae</taxon>
        <taxon>Amycolatopsis</taxon>
    </lineage>
</organism>
<dbReference type="PANTHER" id="PTHR35340">
    <property type="entry name" value="PQQ ENZYME REPEAT PROTEIN-RELATED"/>
    <property type="match status" value="1"/>
</dbReference>
<reference evidence="3" key="1">
    <citation type="journal article" date="2019" name="Int. J. Syst. Evol. Microbiol.">
        <title>The Global Catalogue of Microorganisms (GCM) 10K type strain sequencing project: providing services to taxonomists for standard genome sequencing and annotation.</title>
        <authorList>
            <consortium name="The Broad Institute Genomics Platform"/>
            <consortium name="The Broad Institute Genome Sequencing Center for Infectious Disease"/>
            <person name="Wu L."/>
            <person name="Ma J."/>
        </authorList>
    </citation>
    <scope>NUCLEOTIDE SEQUENCE [LARGE SCALE GENOMIC DNA]</scope>
    <source>
        <strain evidence="3">CGMCC 4.7645</strain>
    </source>
</reference>
<keyword evidence="3" id="KW-1185">Reference proteome</keyword>